<dbReference type="GO" id="GO:0005262">
    <property type="term" value="F:calcium channel activity"/>
    <property type="evidence" value="ECO:0007669"/>
    <property type="project" value="TreeGrafter"/>
</dbReference>
<keyword evidence="12 17" id="KW-0472">Membrane</keyword>
<keyword evidence="8" id="KW-0677">Repeat</keyword>
<evidence type="ECO:0000256" key="15">
    <source>
        <dbReference type="PROSITE-ProRule" id="PRU00152"/>
    </source>
</evidence>
<dbReference type="Gene3D" id="2.60.60.20">
    <property type="entry name" value="PLAT/LH2 domain"/>
    <property type="match status" value="1"/>
</dbReference>
<dbReference type="SMART" id="SM00473">
    <property type="entry name" value="PAN_AP"/>
    <property type="match status" value="3"/>
</dbReference>
<dbReference type="SUPFAM" id="SSF56436">
    <property type="entry name" value="C-type lectin-like"/>
    <property type="match status" value="4"/>
</dbReference>
<dbReference type="SUPFAM" id="SSF49785">
    <property type="entry name" value="Galactose-binding domain-like"/>
    <property type="match status" value="9"/>
</dbReference>
<sequence length="6065" mass="693618">MIKIVLFLILLELSLGNAKHCKDGWIRHLDKCYSIIKNIPQGPTTLSSICEEQNATLVSVNSTRLQSWVEQLIWKSGSTNTFLGLFRTNTSLSWRQDFTWFDGKDVDFHFFHPKLQPFKTEKENFTVINSNGFWYDSVRDKNYNLLCAYIEADETECNPVWYMTYRKASAQTILKQLVMDRIPCQEECFQKIYGDCKAITWNYRSKTCKHYSEKMYADNANKFSYNAYVNHYQYECEGKVAVSTCTAEFNIEDLSDANFQSSSSYTNVKPHDVKLNNYIKPNNYGAFRFGTVDKFQWLQIRFESFINMSGYSLLGGNLLDRHYIINHYLLYSLNCESFEYYHSDSVQQMPMPGNKPWSSIKVILLENPIAAKCIRINPSDWTVSPSFRISIRGCIIPDVNILETYGHKLGMGSGHIEDTQLTTSNYATASVIHYPPFLARFYGRKADFSFQKPCWETSLRDSWFQVNFVQDIQLQSLTVSQSPFCSGYIAKFTIALGLYPEDLDTKLKDIDGNIIYFEGTPIALQPIIYILKSQIRARYVRIYGFSFVSSGGSVFEFYGKLDVTCPKLNADITVTPSCPLPKNTVLFFDKETNSSYTRTESAMLINLSFLYHLTSFQFTWKKLPTPNWQLEWSRENEIWKPLDQYTTTMPDDLTMNITFKNRHTASKLLLTFWHTNSNFNFPCADISIDGWFITGLDTMYHVCDNTEWTDKAHLITISSYEENAILSNLAYSYSQPYFIGYALNETIPEKPFFELILPNYQWEWVDKEMNNFSNWLRDYTGGQPEDKTKSCVRHSGRDVHAWEAVDCSVPAYYACEIKNNRKEMSKKLRWLPYINRVLNTNFKKTTITAFSADGCAYYCEMEQRYECKGFSFKKPTCYLYAGTSLEGISKGLGWISWEKYIDRDKCEDGLLYGPNSIKDIEITSNVLSQASNNLSRLFMNFRQFNTYKDPINEGYFKAASSNPYILINFKKLVKINRLAIEGAGSTLANWVVDFQMEVSNDSEIWQVVMNSKGESRLFLGNINQNLPVQNSFYPTLVTKVVHLQSISYHIAPTLRLEFFGCSYSLKDDQAKGPLAKALGLANFYILDSQLSAGYFFYADGTINEIRPGCNPIFGGNKGFFISKYKHLNNFWQVDLGYQHLVTYVVLQGACQSNFHILAFSIQYANDFDSWKDDEQDDGTKRIYKSQRDNKRWRAEFAKNIQARIFRFWREGSFVVEGAVTMEIYGYPIENEFYILNKTESFPKNITASSENNSTSIASLAFGDPSTFWCILNNDSSPWWFIDFDQIYYVNRLAIYYRDNITNEACDDIIILGSQYNETNLNDLSEGSYCFFSETGTSMYFAPALRIRFLKFLINNTADCIRFEIYGKVAPVCPPGSARHLDKCYLSSNSKDTRDKAESFCKSGLNWKSEGYIVRPKSFLEQTFATLLIYEKFGLSNYFIGLKNLGPNYFQWDNGENLTTTLIRLPDFNPETFSPTKTCTVGTREYATVACSTPALVVCETEANEPDNRGDRDVDDCRPSWSKQTQRLVLSDPPIILNAVTLEQCMDYCLNHKDICKSFNYQNLLYSSTACEINNKTATDVNYSGVQATNSYTYYEYICFDFTTTRLLPEYSEREEEFGIKSKIFNSFDSVRIIYNLYGVAANSYNILIGKNTHFSYLQIDFPKTVKLLAFSTHGSWSTAFYTKSGGFYYKVNNYDHWIPHRNSNGVWIDYRLIQSRDFVLHMAFKPTILCESLRFAAGQYKTVPTYALQVYGEYIDKAPDTCDHPLGLENPSMITDMQITAASYTALSYPTYSQCVRYNYQGGCWLHSTPTYIQFDLINLYKISGFVFQICDSTSRTYITRCQYHYSLKRSEDWKIYSENGENELRVSGANPLDKSMNYKINLKHITYAKFVRIYPTAKVGHYGFRLEIIGCIVQEGLLEQNSRSSIKLINEIDAMNEIFSWEPINEMTNLTCIGDTSIDFINILKMDFTIAYKITGFRIVSNLTHRLNISFEHGIKNINMTTYEEGIDYITNNTIHDIFLSFPIVARYLFITVRNISSACLKLTMNAASQGYCPPSYYLFGKKCFTASSTLGSLTYATEKCTNWNGYSGLTTMKRNNHQFVNFMSAVAYKSFFIGIRKINNQWMWDDGDPASNNLEKTKITGSKVCLLMFNTGWIIPTNCISKYSFSCETEALGFEDELYDKQWLAYFSIDLETNLTSITFDTILLTQYECMKACEEETRFRCLAFRVFDNLQKCTLYSANRFSSQTVLKENVARSIYFELFHSGKCSESLLSSGSYGTTWNVSSEFSTDRATYLNFQHKSTSQLSWRPASSDVLPWFLVFFDMTLSLSHFILGGNANPNFAYYVTDFTLKSSFDLITWKNITAIDGTNTFKGLVKYDFTKTYIFSESNYARYLLLNIQKFETSANARFEVYGCIDIIVDCQSIKSITCQNNWNIIGLKLSSRDKWFKSWYDYTNGFSTSVELWAGNYHISKLTNYRSYVVRFDMWSKDGEHIYAEFSQIIVRPEMESFTLELKKFLRGTATHGNLIKKNMIFNTFDKDNSRCSSPIKSGWWHRENECSSSILTGPESVWQVLKTTFNSQYIFKVEKFVMKMKSLSTYNVAVLKKAFQKTTYGEYEAKLAVDSIRISDPSKRYCAVGTPTDYPWWYVELGKTFTIGSVTIVTSDVHSLSKFKIGVAEESLNGNFSISKFTLCRYYTGVISRSSTRTIECTNPYLKGTTLAIWMVGTDKTLSLCEIEVLPKKLAISIGKYGDICEWDGDCVETLSTCIPTREPDSFDPVTYTCGCQTFTVVVDKKCIPKTDVAVTKIALYNSKQVIVRDEPMVEPFKIYLKSVTGRYIDKKSLPMTNFNLTYLILTNSTNNHTWKINLPVTSVPGLNKYIKTRGITTIQVSVNYTLPTIDCSEVKYICTEVVPSNYGTYIDLEQENNAYCTTMEQMLICQPDIDVAISDILWNSSEPIYRDIEQNNSIIISFHNLPTNSHSVIKLEGDRVNFQIEYLVTKHKQTFNSSSTGWKEFQLDLQTKQQGLAVGNTLNISSSFISKLSREDCEDNIYICIRFIPSNSSSFKGNNTDNDILCLDLNPLKNCTPAIQIKPQIATPPQTIIRGYNQSFRTTFNWTNIDKRFEVSTLPANRNNFQITLFFSDVDREKEEIGNFELAIKSISETASLKYKESLNFEFLGVLLIQRDQCENVKYLCGMVVPAQDSSYSLYNSSIPYSCSDLRDIINCIGLKIENLTFTLEYNSLMEGTYSNFSIFWDKGTDVNFNVSYGDGIIKTWNWFIEGHIQSFLSIDKYFLTYLYERYGLYNVSVTAWNDVGQETLWLLKNVEPILKNHIFIKNSYVPNEPPLEVSVVVDFINEKNNKTRDIYLTCIIETGHNSSVSTTGILNYSLPFSIYYNYIKDLYQAEAIVTCNNSVSNVSTTSFFMLQQNISNLTIAYEAAIWPTFKNLSLTLTLQNGSDVEYDIFFGDGTNVSVKTPRLFAYEEPLVVNHMYEIDGIYRTVAIGRNKFFNTTSISETSVIIQHKIMNASSSLVYVEPRNVTLILQQLSPRFLPTNVTCKTTFGNDTEVNSTLVNLLDGLYVNNIYSRRYNQKRFKDIVVDSNCSNLVSSAFFSLNLTLREEITGLNVSSNTNFTGVNETIEFVASTTTGDNVNTYLDYGDNLLDIKEHENIYKPTMFNHSYRLTGNYTVTLTINNTVNELISTLPWPMVIQYPVNDVIIIGPNVTTLDVQPSEFTIKVNSQNQPPSSLFCSINIFGDDNNSTENYQYEPDLSITKSIKLIYDYTRKDAGRILMTQIICRNLISSAATSHNISVYEKLSVIDMVYNTSVIKLENLTLNVLAENGSSVTYTVSFGNFSTMVKAHPKVYASAEPFIIQFPFPEIGIFTIKVKAENFVSKLETFGEIIVQNRIDNIGLIGNKSVLWIPGIIQYELVSMNNQGLLTDVNCSFSFSNGMTREEFIPIWKPLQSLYYYHTFPKSAIGILNTTVICNNLVSSMTVNTSTEIILDAVILDSMRSNGTVFFKNVSTIITEVKRMGTNSCFIFDLGDDSATKMSFGVNDVCQEYSDFRSIPFTQISYDQQYIIVEHTYDKFAEFNVTVRAFNSITEENRWVIAKVIDWLCFIPNATIPEIFMDISNPQEVPKGLNTEIPVNITQDCMKTTVVVYDWKTYILPSESLVYSFSNKSFTFPPRTLDFGLYRIDYTIHMLNLEHLRSSYKIYIQIVPSPLQVFFVQGKETIAKYDTILTLDAISLTFDPDNNPNEKLKGLSFSMYCRQAHETLPNSDKYTDETLNNIPTLEEFHKKGGCFGKGPGRVKEDSMGVRKFNTYYMLPNRTYIVTVKVVSEYANREKIVEHKIKLLPPSPPVLKLTCLKNCGEKIALSSDFIMKVECLSKCSGLYWTKRYLWKLYERHDDGNFKEVDDLRSKTTDELNIDSINIGKGKMTHGKMHSLIVEGVLEGVGETGRENYTFIVNKPPYGGKCDCMPRSGFAGETRFAISCLNWKEFDRTSDTMNLKYQYRAKPKGASLKFLLHFSIKQEIVYLMLPVGDEVNQTTVIIISVIDSVGDIYDFLFDVHVEPPPIPVDRILAMSNDLVDGKQLQDDLKNGSFSQVASVVYSVTSILNAKLNDTKSVSLPKEKKLENACNQTKEKLKIRQKLMKVALKIPYESTDELQQNNGLVSTLMLKSDEVSLKSQEDASDQLLKLNTALNNNREQSKELINEISISLVGTCIRMTLAANSVNKQVQQAIQSSKKSNGTATCITIDDNGNITDSSDNTETSSNSSTAISGTQSKLKTVMEKTINVIHNVSDELLNDKPVGESPTKVEFDEMSIEIERAEGRKMKNASYSSSLGTLEMNSVNIDNDTCFTRTLIMSEINPYMWDKTSSDVTSSVTEFVIRPCNVTIKDGTRKKRSIKDNIEANFSLTLKLTNKADQEGQLINTTKKSVIHTFNITQDIHPIQLSFDLKDSPQLSVLIGFETRPTDSINNGSFTIPNTNKTCTTAMDEDYCSEYQRTIMFKSQKNQTVFLVVSNGDCSNCSTELLSYKLMIFNTSCKTWDGSAWKLDKSCKVEEGSTATKAKFTSNLFGSLAAGLDVAPNLIDFDTVFDDFASKLADNAAVFGTVLAILVLFIPFAALARRMDKKDAKLWVPMPLLDDFEDDKFDYEIHIMTGNKTGAETNSQVHFTIYGTECDTGRRKLESSTVRTFPKASTRSFTMKTCHDLGMLVCIKIWIEEMPFISKKYDPWFLSRIVVIDKNSKKWYSFECDQWLSDEHDDFETERILIATHGENKQGMSDLFKKNISRRLTDDHLWVSVGARRTKSNFTRLQRLVVCLDALFLAMIASCMFYRGQDSSKAQASGLKFGPFTFTINELYVGFVSCLIAFPGLIMITLLFNAKKYRKVTVPFGWILSILAALVSAFFTILYSIQWGKEKSLQWLLSFFLSFLQSVVLVQPIKVFLVVFFITFLFKKDASYEDYENDIGEMNKLQAENLNHLPPELNIQERLRSSAKQTSEMKRKQMLEDKMNNMIKNIILHVIFLILVIFICYSNQDPMFYYQNKSIYKSLLDPKIVKSHDNLWKWLETSVVPNMYPTAYYNSKSRTKYDLKFTKELNHMRFSSVRLRQQRIVSRTCKIDSRLKVLLKNFECVDSIKEEYNYSLGWTAYNSSNSHSAFAFSNENDGYSISLGLNAEEALQIIKKLKKYGWTDRFTRLITLDVTIMNHETVSQAMWKFERKRTGGIWGSVRCDSLRLYRYTGALGLTTLIIEILSCVFFIILLIRTIYRFLKFNQLPGMLLALSLVCFLIAIALYVWRTIIGVKAVETVMNSREKYTDLSTFFNAHEYFMIFIGFSAYFGQLHVLSLLKVSRTISILIMTLYKSRYELSAIGFCCVILFLAYAISGYILLGPNTYKYSTFKITCYALVETVFGHLSFKELSTSAGVVGKLFIVSYGLLMLYLILNVFITTLNEFLAAVKGDPKVLPPDHKVFEYMTTIVKDVFKKNKSDNPSKISKPAKQTNFKALADRVEDLQTICKNNEDILGDEKLFPCEFDEEALEEELLKILDDVSTAVTKQTD</sequence>
<evidence type="ECO:0000256" key="1">
    <source>
        <dbReference type="ARBA" id="ARBA00004138"/>
    </source>
</evidence>
<feature type="domain" description="C-type lectin" evidence="20">
    <location>
        <begin position="1379"/>
        <end position="1499"/>
    </location>
</feature>
<dbReference type="Pfam" id="PF02010">
    <property type="entry name" value="REJ"/>
    <property type="match status" value="1"/>
</dbReference>
<evidence type="ECO:0000256" key="10">
    <source>
        <dbReference type="ARBA" id="ARBA00022989"/>
    </source>
</evidence>
<feature type="domain" description="Fibrinogen C-terminal" evidence="24">
    <location>
        <begin position="2386"/>
        <end position="2567"/>
    </location>
</feature>
<evidence type="ECO:0000313" key="26">
    <source>
        <dbReference type="Proteomes" id="UP000549394"/>
    </source>
</evidence>
<feature type="domain" description="Apple" evidence="23">
    <location>
        <begin position="815"/>
        <end position="906"/>
    </location>
</feature>
<dbReference type="InterPro" id="IPR036056">
    <property type="entry name" value="Fibrinogen-like_C"/>
</dbReference>
<feature type="transmembrane region" description="Helical" evidence="17">
    <location>
        <begin position="5782"/>
        <end position="5803"/>
    </location>
</feature>
<dbReference type="PANTHER" id="PTHR10877">
    <property type="entry name" value="POLYCYSTIN FAMILY MEMBER"/>
    <property type="match status" value="1"/>
</dbReference>
<dbReference type="InterPro" id="IPR002181">
    <property type="entry name" value="Fibrinogen_a/b/g_C_dom"/>
</dbReference>
<dbReference type="PROSITE" id="PS51406">
    <property type="entry name" value="FIBRINOGEN_C_2"/>
    <property type="match status" value="1"/>
</dbReference>
<feature type="chain" id="PRO_5029669940" evidence="18">
    <location>
        <begin position="19"/>
        <end position="6065"/>
    </location>
</feature>
<evidence type="ECO:0000259" key="21">
    <source>
        <dbReference type="PROSITE" id="PS50093"/>
    </source>
</evidence>
<feature type="domain" description="F5/8 type C" evidence="19">
    <location>
        <begin position="1073"/>
        <end position="1226"/>
    </location>
</feature>
<feature type="transmembrane region" description="Helical" evidence="17">
    <location>
        <begin position="5366"/>
        <end position="5387"/>
    </location>
</feature>
<evidence type="ECO:0000256" key="8">
    <source>
        <dbReference type="ARBA" id="ARBA00022737"/>
    </source>
</evidence>
<feature type="transmembrane region" description="Helical" evidence="17">
    <location>
        <begin position="5111"/>
        <end position="5131"/>
    </location>
</feature>
<keyword evidence="9" id="KW-0106">Calcium</keyword>
<dbReference type="InterPro" id="IPR000601">
    <property type="entry name" value="PKD_dom"/>
</dbReference>
<feature type="domain" description="F5/8 type C" evidence="19">
    <location>
        <begin position="906"/>
        <end position="1061"/>
    </location>
</feature>
<dbReference type="InterPro" id="IPR046791">
    <property type="entry name" value="Polycystin_dom"/>
</dbReference>
<evidence type="ECO:0000259" key="22">
    <source>
        <dbReference type="PROSITE" id="PS50095"/>
    </source>
</evidence>
<feature type="compositionally biased region" description="Low complexity" evidence="16">
    <location>
        <begin position="4765"/>
        <end position="4786"/>
    </location>
</feature>
<feature type="transmembrane region" description="Helical" evidence="17">
    <location>
        <begin position="5874"/>
        <end position="5896"/>
    </location>
</feature>
<feature type="domain" description="F5/8 type C" evidence="19">
    <location>
        <begin position="1762"/>
        <end position="1912"/>
    </location>
</feature>
<dbReference type="PROSITE" id="PS50093">
    <property type="entry name" value="PKD"/>
    <property type="match status" value="1"/>
</dbReference>
<dbReference type="SUPFAM" id="SSF49299">
    <property type="entry name" value="PKD domain"/>
    <property type="match status" value="2"/>
</dbReference>
<dbReference type="SMART" id="SM00089">
    <property type="entry name" value="PKD"/>
    <property type="match status" value="2"/>
</dbReference>
<dbReference type="GO" id="GO:0046872">
    <property type="term" value="F:metal ion binding"/>
    <property type="evidence" value="ECO:0007669"/>
    <property type="project" value="UniProtKB-KW"/>
</dbReference>
<dbReference type="InterPro" id="IPR016186">
    <property type="entry name" value="C-type_lectin-like/link_sf"/>
</dbReference>
<gene>
    <name evidence="25" type="ORF">DGYR_LOCUS6113</name>
</gene>
<dbReference type="CDD" id="cd00037">
    <property type="entry name" value="CLECT"/>
    <property type="match status" value="3"/>
</dbReference>
<dbReference type="InterPro" id="IPR006585">
    <property type="entry name" value="FTP1"/>
</dbReference>
<feature type="region of interest" description="Disordered" evidence="16">
    <location>
        <begin position="4760"/>
        <end position="4786"/>
    </location>
</feature>
<keyword evidence="5 17" id="KW-0812">Transmembrane</keyword>
<evidence type="ECO:0000256" key="7">
    <source>
        <dbReference type="ARBA" id="ARBA00022729"/>
    </source>
</evidence>
<feature type="domain" description="F5/8 type C" evidence="19">
    <location>
        <begin position="404"/>
        <end position="560"/>
    </location>
</feature>
<evidence type="ECO:0000256" key="2">
    <source>
        <dbReference type="ARBA" id="ARBA00004651"/>
    </source>
</evidence>
<evidence type="ECO:0000256" key="3">
    <source>
        <dbReference type="ARBA" id="ARBA00007200"/>
    </source>
</evidence>
<dbReference type="Pfam" id="PF00024">
    <property type="entry name" value="PAN_1"/>
    <property type="match status" value="2"/>
</dbReference>
<evidence type="ECO:0000313" key="25">
    <source>
        <dbReference type="EMBL" id="CAD5117598.1"/>
    </source>
</evidence>
<organism evidence="25 26">
    <name type="scientific">Dimorphilus gyrociliatus</name>
    <dbReference type="NCBI Taxonomy" id="2664684"/>
    <lineage>
        <taxon>Eukaryota</taxon>
        <taxon>Metazoa</taxon>
        <taxon>Spiralia</taxon>
        <taxon>Lophotrochozoa</taxon>
        <taxon>Annelida</taxon>
        <taxon>Polychaeta</taxon>
        <taxon>Polychaeta incertae sedis</taxon>
        <taxon>Dinophilidae</taxon>
        <taxon>Dimorphilus</taxon>
    </lineage>
</organism>
<dbReference type="Gene3D" id="3.90.215.10">
    <property type="entry name" value="Gamma Fibrinogen, chain A, domain 1"/>
    <property type="match status" value="1"/>
</dbReference>
<dbReference type="GO" id="GO:0005929">
    <property type="term" value="C:cilium"/>
    <property type="evidence" value="ECO:0007669"/>
    <property type="project" value="UniProtKB-SubCell"/>
</dbReference>
<dbReference type="InterPro" id="IPR014716">
    <property type="entry name" value="Fibrinogen_a/b/g_C_1"/>
</dbReference>
<feature type="transmembrane region" description="Helical" evidence="17">
    <location>
        <begin position="5320"/>
        <end position="5342"/>
    </location>
</feature>
<feature type="transmembrane region" description="Helical" evidence="17">
    <location>
        <begin position="5834"/>
        <end position="5854"/>
    </location>
</feature>
<feature type="domain" description="PLAT" evidence="22">
    <location>
        <begin position="5156"/>
        <end position="5277"/>
    </location>
</feature>
<evidence type="ECO:0000256" key="6">
    <source>
        <dbReference type="ARBA" id="ARBA00022723"/>
    </source>
</evidence>
<feature type="domain" description="Apple" evidence="23">
    <location>
        <begin position="1516"/>
        <end position="1598"/>
    </location>
</feature>
<dbReference type="Gene3D" id="2.60.120.260">
    <property type="entry name" value="Galactose-binding domain-like"/>
    <property type="match status" value="8"/>
</dbReference>
<dbReference type="PROSITE" id="PS50022">
    <property type="entry name" value="FA58C_3"/>
    <property type="match status" value="6"/>
</dbReference>
<dbReference type="EMBL" id="CAJFCJ010000007">
    <property type="protein sequence ID" value="CAD5117598.1"/>
    <property type="molecule type" value="Genomic_DNA"/>
</dbReference>
<feature type="transmembrane region" description="Helical" evidence="17">
    <location>
        <begin position="5746"/>
        <end position="5770"/>
    </location>
</feature>
<proteinExistence type="inferred from homology"/>
<dbReference type="InterPro" id="IPR001304">
    <property type="entry name" value="C-type_lectin-like"/>
</dbReference>
<reference evidence="25 26" key="1">
    <citation type="submission" date="2020-08" db="EMBL/GenBank/DDBJ databases">
        <authorList>
            <person name="Hejnol A."/>
        </authorList>
    </citation>
    <scope>NUCLEOTIDE SEQUENCE [LARGE SCALE GENOMIC DNA]</scope>
</reference>
<dbReference type="PROSITE" id="PS50041">
    <property type="entry name" value="C_TYPE_LECTIN_2"/>
    <property type="match status" value="4"/>
</dbReference>
<feature type="domain" description="PKD" evidence="21">
    <location>
        <begin position="3622"/>
        <end position="3701"/>
    </location>
</feature>
<evidence type="ECO:0000259" key="24">
    <source>
        <dbReference type="PROSITE" id="PS51406"/>
    </source>
</evidence>
<keyword evidence="7 18" id="KW-0732">Signal</keyword>
<evidence type="ECO:0000256" key="13">
    <source>
        <dbReference type="ARBA" id="ARBA00023157"/>
    </source>
</evidence>
<feature type="transmembrane region" description="Helical" evidence="17">
    <location>
        <begin position="5432"/>
        <end position="5461"/>
    </location>
</feature>
<dbReference type="InterPro" id="IPR000421">
    <property type="entry name" value="FA58C"/>
</dbReference>
<evidence type="ECO:0000256" key="5">
    <source>
        <dbReference type="ARBA" id="ARBA00022692"/>
    </source>
</evidence>
<dbReference type="InterPro" id="IPR008979">
    <property type="entry name" value="Galactose-bd-like_sf"/>
</dbReference>
<keyword evidence="13" id="KW-1015">Disulfide bond</keyword>
<dbReference type="Gene3D" id="3.50.4.10">
    <property type="entry name" value="Hepatocyte Growth Factor"/>
    <property type="match status" value="2"/>
</dbReference>
<keyword evidence="11" id="KW-0969">Cilium</keyword>
<dbReference type="InterPro" id="IPR013122">
    <property type="entry name" value="PKD1_2_channel"/>
</dbReference>
<feature type="signal peptide" evidence="18">
    <location>
        <begin position="1"/>
        <end position="18"/>
    </location>
</feature>
<evidence type="ECO:0000259" key="23">
    <source>
        <dbReference type="PROSITE" id="PS50948"/>
    </source>
</evidence>
<evidence type="ECO:0000256" key="14">
    <source>
        <dbReference type="ARBA" id="ARBA00023273"/>
    </source>
</evidence>
<dbReference type="Pfam" id="PF00059">
    <property type="entry name" value="Lectin_C"/>
    <property type="match status" value="3"/>
</dbReference>
<feature type="transmembrane region" description="Helical" evidence="17">
    <location>
        <begin position="5932"/>
        <end position="5954"/>
    </location>
</feature>
<dbReference type="InterPro" id="IPR051223">
    <property type="entry name" value="Polycystin"/>
</dbReference>
<keyword evidence="26" id="KW-1185">Reference proteome</keyword>
<dbReference type="OrthoDB" id="263481at2759"/>
<feature type="domain" description="F5/8 type C" evidence="19">
    <location>
        <begin position="245"/>
        <end position="394"/>
    </location>
</feature>
<feature type="transmembrane region" description="Helical" evidence="17">
    <location>
        <begin position="5399"/>
        <end position="5420"/>
    </location>
</feature>
<evidence type="ECO:0000256" key="4">
    <source>
        <dbReference type="ARBA" id="ARBA00022475"/>
    </source>
</evidence>
<evidence type="ECO:0000259" key="19">
    <source>
        <dbReference type="PROSITE" id="PS50022"/>
    </source>
</evidence>
<feature type="domain" description="F5/8 type C" evidence="19">
    <location>
        <begin position="2268"/>
        <end position="2415"/>
    </location>
</feature>
<dbReference type="PROSITE" id="PS50095">
    <property type="entry name" value="PLAT"/>
    <property type="match status" value="1"/>
</dbReference>
<protein>
    <submittedName>
        <fullName evidence="25">DgyrCDS6354</fullName>
    </submittedName>
</protein>
<dbReference type="InterPro" id="IPR022409">
    <property type="entry name" value="PKD/Chitinase_dom"/>
</dbReference>
<comment type="caution">
    <text evidence="15">Lacks conserved residue(s) required for the propagation of feature annotation.</text>
</comment>
<dbReference type="SMART" id="SM00607">
    <property type="entry name" value="FTP"/>
    <property type="match status" value="1"/>
</dbReference>
<dbReference type="Pfam" id="PF20519">
    <property type="entry name" value="Polycystin_dom"/>
    <property type="match status" value="1"/>
</dbReference>
<accession>A0A7I8VMT2</accession>
<dbReference type="GO" id="GO:0050982">
    <property type="term" value="P:detection of mechanical stimulus"/>
    <property type="evidence" value="ECO:0007669"/>
    <property type="project" value="TreeGrafter"/>
</dbReference>
<comment type="subcellular location">
    <subcellularLocation>
        <location evidence="2">Cell membrane</location>
        <topology evidence="2">Multi-pass membrane protein</topology>
    </subcellularLocation>
    <subcellularLocation>
        <location evidence="1">Cell projection</location>
        <location evidence="1">Cilium</location>
    </subcellularLocation>
</comment>
<dbReference type="Gene3D" id="3.10.100.10">
    <property type="entry name" value="Mannose-Binding Protein A, subunit A"/>
    <property type="match status" value="4"/>
</dbReference>
<dbReference type="InterPro" id="IPR003609">
    <property type="entry name" value="Pan_app"/>
</dbReference>
<evidence type="ECO:0000256" key="9">
    <source>
        <dbReference type="ARBA" id="ARBA00022837"/>
    </source>
</evidence>
<dbReference type="GO" id="GO:0005886">
    <property type="term" value="C:plasma membrane"/>
    <property type="evidence" value="ECO:0007669"/>
    <property type="project" value="UniProtKB-SubCell"/>
</dbReference>
<evidence type="ECO:0000259" key="20">
    <source>
        <dbReference type="PROSITE" id="PS50041"/>
    </source>
</evidence>
<dbReference type="PROSITE" id="PS50948">
    <property type="entry name" value="PAN"/>
    <property type="match status" value="3"/>
</dbReference>
<dbReference type="Pfam" id="PF01477">
    <property type="entry name" value="PLAT"/>
    <property type="match status" value="1"/>
</dbReference>
<dbReference type="InterPro" id="IPR001024">
    <property type="entry name" value="PLAT/LH2_dom"/>
</dbReference>
<keyword evidence="14" id="KW-0966">Cell projection</keyword>
<feature type="domain" description="Apple" evidence="23">
    <location>
        <begin position="2169"/>
        <end position="2263"/>
    </location>
</feature>
<feature type="domain" description="C-type lectin" evidence="20">
    <location>
        <begin position="28"/>
        <end position="148"/>
    </location>
</feature>
<evidence type="ECO:0000256" key="12">
    <source>
        <dbReference type="ARBA" id="ARBA00023136"/>
    </source>
</evidence>
<dbReference type="SUPFAM" id="SSF56496">
    <property type="entry name" value="Fibrinogen C-terminal domain-like"/>
    <property type="match status" value="1"/>
</dbReference>
<keyword evidence="4" id="KW-1003">Cell membrane</keyword>
<dbReference type="Proteomes" id="UP000549394">
    <property type="component" value="Unassembled WGS sequence"/>
</dbReference>
<name>A0A7I8VMT2_9ANNE</name>
<keyword evidence="10 17" id="KW-1133">Transmembrane helix</keyword>
<dbReference type="InterPro" id="IPR036392">
    <property type="entry name" value="PLAT/LH2_dom_sf"/>
</dbReference>
<comment type="similarity">
    <text evidence="3">Belongs to the polycystin family.</text>
</comment>
<feature type="domain" description="C-type lectin" evidence="20">
    <location>
        <begin position="703"/>
        <end position="816"/>
    </location>
</feature>
<dbReference type="SMART" id="SM00034">
    <property type="entry name" value="CLECT"/>
    <property type="match status" value="4"/>
</dbReference>
<comment type="caution">
    <text evidence="25">The sequence shown here is derived from an EMBL/GenBank/DDBJ whole genome shotgun (WGS) entry which is preliminary data.</text>
</comment>
<dbReference type="CDD" id="cd00146">
    <property type="entry name" value="PKD"/>
    <property type="match status" value="1"/>
</dbReference>
<dbReference type="SMART" id="SM00186">
    <property type="entry name" value="FBG"/>
    <property type="match status" value="1"/>
</dbReference>
<evidence type="ECO:0000256" key="17">
    <source>
        <dbReference type="SAM" id="Phobius"/>
    </source>
</evidence>
<evidence type="ECO:0000256" key="11">
    <source>
        <dbReference type="ARBA" id="ARBA00023069"/>
    </source>
</evidence>
<dbReference type="SMART" id="SM00231">
    <property type="entry name" value="FA58C"/>
    <property type="match status" value="3"/>
</dbReference>
<dbReference type="InterPro" id="IPR016187">
    <property type="entry name" value="CTDL_fold"/>
</dbReference>
<dbReference type="CDD" id="cd01099">
    <property type="entry name" value="PAN_AP_HGF"/>
    <property type="match status" value="1"/>
</dbReference>
<dbReference type="Pfam" id="PF08016">
    <property type="entry name" value="PKD_channel"/>
    <property type="match status" value="1"/>
</dbReference>
<feature type="transmembrane region" description="Helical" evidence="17">
    <location>
        <begin position="5525"/>
        <end position="5543"/>
    </location>
</feature>
<dbReference type="Pfam" id="PF00754">
    <property type="entry name" value="F5_F8_type_C"/>
    <property type="match status" value="3"/>
</dbReference>
<dbReference type="SUPFAM" id="SSF49723">
    <property type="entry name" value="Lipase/lipooxygenase domain (PLAT/LH2 domain)"/>
    <property type="match status" value="1"/>
</dbReference>
<evidence type="ECO:0000256" key="18">
    <source>
        <dbReference type="SAM" id="SignalP"/>
    </source>
</evidence>
<dbReference type="SMART" id="SM00308">
    <property type="entry name" value="LH2"/>
    <property type="match status" value="1"/>
</dbReference>
<dbReference type="SUPFAM" id="SSF57414">
    <property type="entry name" value="Hairpin loop containing domain-like"/>
    <property type="match status" value="2"/>
</dbReference>
<dbReference type="InterPro" id="IPR035986">
    <property type="entry name" value="PKD_dom_sf"/>
</dbReference>
<dbReference type="PANTHER" id="PTHR10877:SF194">
    <property type="entry name" value="LOCATION OF VULVA DEFECTIVE 1"/>
    <property type="match status" value="1"/>
</dbReference>
<feature type="domain" description="C-type lectin" evidence="20">
    <location>
        <begin position="2061"/>
        <end position="2170"/>
    </location>
</feature>
<keyword evidence="6" id="KW-0479">Metal-binding</keyword>
<dbReference type="InterPro" id="IPR002859">
    <property type="entry name" value="PKD/REJ-like"/>
</dbReference>
<dbReference type="Pfam" id="PF00801">
    <property type="entry name" value="PKD"/>
    <property type="match status" value="1"/>
</dbReference>
<dbReference type="Pfam" id="PF00147">
    <property type="entry name" value="Fibrinogen_C"/>
    <property type="match status" value="1"/>
</dbReference>
<evidence type="ECO:0000256" key="16">
    <source>
        <dbReference type="SAM" id="MobiDB-lite"/>
    </source>
</evidence>